<dbReference type="InterPro" id="IPR016181">
    <property type="entry name" value="Acyl_CoA_acyltransferase"/>
</dbReference>
<dbReference type="AlphaFoldDB" id="A0AA90HB91"/>
<protein>
    <submittedName>
        <fullName evidence="3">GNAT family N-acetyltransferase</fullName>
        <ecNumber evidence="3">2.3.1.-</ecNumber>
    </submittedName>
</protein>
<proteinExistence type="predicted"/>
<dbReference type="SUPFAM" id="SSF55729">
    <property type="entry name" value="Acyl-CoA N-acyltransferases (Nat)"/>
    <property type="match status" value="1"/>
</dbReference>
<dbReference type="EMBL" id="JABXJJ020000044">
    <property type="protein sequence ID" value="MDI5973352.1"/>
    <property type="molecule type" value="Genomic_DNA"/>
</dbReference>
<dbReference type="EC" id="2.3.1.-" evidence="3"/>
<dbReference type="RefSeq" id="WP_282699069.1">
    <property type="nucleotide sequence ID" value="NZ_JABXJJ020000044.1"/>
</dbReference>
<dbReference type="InterPro" id="IPR000182">
    <property type="entry name" value="GNAT_dom"/>
</dbReference>
<comment type="caution">
    <text evidence="3">The sequence shown here is derived from an EMBL/GenBank/DDBJ whole genome shotgun (WGS) entry which is preliminary data.</text>
</comment>
<sequence length="160" mass="17240">MHTRTRTAYCAAGGVSEQELTGPAARARRRDAWARGLATSTVTTWCAERLDGTVTGLLAAGPPHRKELHAATYHELHRTAVWPHAWGQGVGGALHQEFIVRAAAAGCAEGVLECCPADARARRCHARRGWRPDGAHRPGPSGSDYLRLRLAIDPSAPQPR</sequence>
<keyword evidence="3" id="KW-0012">Acyltransferase</keyword>
<feature type="region of interest" description="Disordered" evidence="1">
    <location>
        <begin position="126"/>
        <end position="145"/>
    </location>
</feature>
<gene>
    <name evidence="3" type="ORF">POF50_029090</name>
</gene>
<dbReference type="PROSITE" id="PS51186">
    <property type="entry name" value="GNAT"/>
    <property type="match status" value="1"/>
</dbReference>
<name>A0AA90HB91_9ACTN</name>
<evidence type="ECO:0000313" key="3">
    <source>
        <dbReference type="EMBL" id="MDI5973352.1"/>
    </source>
</evidence>
<dbReference type="CDD" id="cd04301">
    <property type="entry name" value="NAT_SF"/>
    <property type="match status" value="1"/>
</dbReference>
<dbReference type="Gene3D" id="3.40.630.30">
    <property type="match status" value="1"/>
</dbReference>
<accession>A0AA90HB91</accession>
<dbReference type="GO" id="GO:0016747">
    <property type="term" value="F:acyltransferase activity, transferring groups other than amino-acyl groups"/>
    <property type="evidence" value="ECO:0007669"/>
    <property type="project" value="InterPro"/>
</dbReference>
<evidence type="ECO:0000259" key="2">
    <source>
        <dbReference type="PROSITE" id="PS51186"/>
    </source>
</evidence>
<evidence type="ECO:0000256" key="1">
    <source>
        <dbReference type="SAM" id="MobiDB-lite"/>
    </source>
</evidence>
<keyword evidence="3" id="KW-0808">Transferase</keyword>
<reference evidence="3" key="1">
    <citation type="submission" date="2023-05" db="EMBL/GenBank/DDBJ databases">
        <title>Streptantibioticus silvisoli sp. nov., acidotolerant actinomycetes 1 from pine litter.</title>
        <authorList>
            <person name="Swiecimska M."/>
            <person name="Golinska P."/>
            <person name="Sangal V."/>
            <person name="Wachnowicz B."/>
            <person name="Goodfellow M."/>
        </authorList>
    </citation>
    <scope>NUCLEOTIDE SEQUENCE</scope>
    <source>
        <strain evidence="3">SL13</strain>
    </source>
</reference>
<dbReference type="Pfam" id="PF00583">
    <property type="entry name" value="Acetyltransf_1"/>
    <property type="match status" value="1"/>
</dbReference>
<feature type="domain" description="N-acetyltransferase" evidence="2">
    <location>
        <begin position="1"/>
        <end position="151"/>
    </location>
</feature>
<organism evidence="3">
    <name type="scientific">Streptantibioticus silvisoli</name>
    <dbReference type="NCBI Taxonomy" id="2705255"/>
    <lineage>
        <taxon>Bacteria</taxon>
        <taxon>Bacillati</taxon>
        <taxon>Actinomycetota</taxon>
        <taxon>Actinomycetes</taxon>
        <taxon>Kitasatosporales</taxon>
        <taxon>Streptomycetaceae</taxon>
        <taxon>Streptantibioticus</taxon>
    </lineage>
</organism>